<dbReference type="GO" id="GO:0005524">
    <property type="term" value="F:ATP binding"/>
    <property type="evidence" value="ECO:0007669"/>
    <property type="project" value="InterPro"/>
</dbReference>
<reference evidence="4 5" key="1">
    <citation type="journal article" date="2015" name="Genome Biol. Evol.">
        <title>Comparative Genomics of a Bacterivorous Green Alga Reveals Evolutionary Causalities and Consequences of Phago-Mixotrophic Mode of Nutrition.</title>
        <authorList>
            <person name="Burns J.A."/>
            <person name="Paasch A."/>
            <person name="Narechania A."/>
            <person name="Kim E."/>
        </authorList>
    </citation>
    <scope>NUCLEOTIDE SEQUENCE [LARGE SCALE GENOMIC DNA]</scope>
    <source>
        <strain evidence="4 5">PLY_AMNH</strain>
    </source>
</reference>
<dbReference type="PROSITE" id="PS50197">
    <property type="entry name" value="BEACH"/>
    <property type="match status" value="1"/>
</dbReference>
<feature type="region of interest" description="Disordered" evidence="1">
    <location>
        <begin position="365"/>
        <end position="427"/>
    </location>
</feature>
<evidence type="ECO:0000313" key="5">
    <source>
        <dbReference type="Proteomes" id="UP001190700"/>
    </source>
</evidence>
<gene>
    <name evidence="4" type="ORF">CYMTET_22381</name>
</gene>
<accession>A0AAE0G000</accession>
<evidence type="ECO:0000313" key="4">
    <source>
        <dbReference type="EMBL" id="KAK3269156.1"/>
    </source>
</evidence>
<evidence type="ECO:0000259" key="3">
    <source>
        <dbReference type="PROSITE" id="PS50197"/>
    </source>
</evidence>
<dbReference type="Proteomes" id="UP001190700">
    <property type="component" value="Unassembled WGS sequence"/>
</dbReference>
<feature type="region of interest" description="Disordered" evidence="1">
    <location>
        <begin position="162"/>
        <end position="203"/>
    </location>
</feature>
<feature type="region of interest" description="Disordered" evidence="1">
    <location>
        <begin position="74"/>
        <end position="103"/>
    </location>
</feature>
<protein>
    <submittedName>
        <fullName evidence="4">Uncharacterized protein</fullName>
    </submittedName>
</protein>
<feature type="region of interest" description="Disordered" evidence="1">
    <location>
        <begin position="449"/>
        <end position="481"/>
    </location>
</feature>
<dbReference type="InterPro" id="IPR001245">
    <property type="entry name" value="Ser-Thr/Tyr_kinase_cat_dom"/>
</dbReference>
<dbReference type="InterPro" id="IPR036372">
    <property type="entry name" value="BEACH_dom_sf"/>
</dbReference>
<feature type="non-terminal residue" evidence="4">
    <location>
        <position position="622"/>
    </location>
</feature>
<feature type="compositionally biased region" description="Polar residues" evidence="1">
    <location>
        <begin position="391"/>
        <end position="404"/>
    </location>
</feature>
<name>A0AAE0G000_9CHLO</name>
<organism evidence="4 5">
    <name type="scientific">Cymbomonas tetramitiformis</name>
    <dbReference type="NCBI Taxonomy" id="36881"/>
    <lineage>
        <taxon>Eukaryota</taxon>
        <taxon>Viridiplantae</taxon>
        <taxon>Chlorophyta</taxon>
        <taxon>Pyramimonadophyceae</taxon>
        <taxon>Pyramimonadales</taxon>
        <taxon>Pyramimonadaceae</taxon>
        <taxon>Cymbomonas</taxon>
    </lineage>
</organism>
<evidence type="ECO:0000256" key="1">
    <source>
        <dbReference type="SAM" id="MobiDB-lite"/>
    </source>
</evidence>
<dbReference type="PANTHER" id="PTHR46866:SF1">
    <property type="entry name" value="GH12955P"/>
    <property type="match status" value="1"/>
</dbReference>
<dbReference type="InterPro" id="IPR000719">
    <property type="entry name" value="Prot_kinase_dom"/>
</dbReference>
<feature type="compositionally biased region" description="Basic and acidic residues" evidence="1">
    <location>
        <begin position="459"/>
        <end position="481"/>
    </location>
</feature>
<dbReference type="PROSITE" id="PS00109">
    <property type="entry name" value="PROTEIN_KINASE_TYR"/>
    <property type="match status" value="1"/>
</dbReference>
<dbReference type="PANTHER" id="PTHR46866">
    <property type="entry name" value="GH12955P"/>
    <property type="match status" value="1"/>
</dbReference>
<dbReference type="Gene3D" id="1.10.510.10">
    <property type="entry name" value="Transferase(Phosphotransferase) domain 1"/>
    <property type="match status" value="1"/>
</dbReference>
<dbReference type="InterPro" id="IPR000409">
    <property type="entry name" value="BEACH_dom"/>
</dbReference>
<dbReference type="SUPFAM" id="SSF81837">
    <property type="entry name" value="BEACH domain"/>
    <property type="match status" value="1"/>
</dbReference>
<dbReference type="GO" id="GO:0004672">
    <property type="term" value="F:protein kinase activity"/>
    <property type="evidence" value="ECO:0007669"/>
    <property type="project" value="InterPro"/>
</dbReference>
<evidence type="ECO:0000259" key="2">
    <source>
        <dbReference type="PROSITE" id="PS50011"/>
    </source>
</evidence>
<proteinExistence type="predicted"/>
<keyword evidence="5" id="KW-1185">Reference proteome</keyword>
<dbReference type="InterPro" id="IPR011009">
    <property type="entry name" value="Kinase-like_dom_sf"/>
</dbReference>
<dbReference type="EMBL" id="LGRX02011197">
    <property type="protein sequence ID" value="KAK3269156.1"/>
    <property type="molecule type" value="Genomic_DNA"/>
</dbReference>
<dbReference type="InterPro" id="IPR008266">
    <property type="entry name" value="Tyr_kinase_AS"/>
</dbReference>
<dbReference type="AlphaFoldDB" id="A0AAE0G000"/>
<sequence length="622" mass="66041">MGQLLSVPELKGHIDELLAPAGYSFSYALSRKGLESGSSYAYCEPHGGASVGGIAGPLPAIVVQVILPEEVPEGSSLPATIEKESTFPPGKPTEEPPAPDSGGDVTLAQFLEELTADCIPLHDHRGSPSAPPSVTGRGTFYQKVEGTTEDALPVAPAPMVKAPRYSPRSHKSAAGRPLSLTPASNGGAALQADAEADPEEGECAAAEERIAVQELAKWLLAEVAGVSVESSTDPEQVTRIVHKAGSLMSGAHSNLVPVAGAVRSNEGILYVVYPAVASNLRSVMSFSPDALGGEQGILVLAYQLLSALDSLHSKRVVHGDLRADNVLLTEGMWLWLSGVRGVSFSHVPEEPCITKVDSPWLPVSSTMTDRHSGSKADISVYASDPPMSPKIRSNSLKRNSSFSLSRDERGGYRQVAPGPSSSKEDLKVEAEGDDLNNLALDFFAGFFGAGTEGETNPPGERREAPRPVEGRPSLRREGSIHNGENLRKVAAGISSANAARSKATEAKAPLEWLHDMNVRNPCIPLALTTGAGRSDKVATWIRAGLTAHFCMQGACFKTLEALVSSWRWGQISNLEYLLALNRMAGRLDGNRAFCTVLPWVLDMTQAPEDTMNVCFPNVDMDA</sequence>
<dbReference type="Gene3D" id="1.10.1540.10">
    <property type="entry name" value="BEACH domain"/>
    <property type="match status" value="1"/>
</dbReference>
<dbReference type="SUPFAM" id="SSF56112">
    <property type="entry name" value="Protein kinase-like (PK-like)"/>
    <property type="match status" value="1"/>
</dbReference>
<feature type="domain" description="Protein kinase" evidence="2">
    <location>
        <begin position="129"/>
        <end position="513"/>
    </location>
</feature>
<feature type="compositionally biased region" description="Pro residues" evidence="1">
    <location>
        <begin position="89"/>
        <end position="99"/>
    </location>
</feature>
<feature type="domain" description="BEACH" evidence="3">
    <location>
        <begin position="551"/>
        <end position="622"/>
    </location>
</feature>
<dbReference type="PROSITE" id="PS50011">
    <property type="entry name" value="PROTEIN_KINASE_DOM"/>
    <property type="match status" value="1"/>
</dbReference>
<comment type="caution">
    <text evidence="4">The sequence shown here is derived from an EMBL/GenBank/DDBJ whole genome shotgun (WGS) entry which is preliminary data.</text>
</comment>
<dbReference type="Pfam" id="PF07714">
    <property type="entry name" value="PK_Tyr_Ser-Thr"/>
    <property type="match status" value="1"/>
</dbReference>